<comment type="similarity">
    <text evidence="1">Belongs to the bacterial solute-binding protein 5 family.</text>
</comment>
<dbReference type="InterPro" id="IPR039424">
    <property type="entry name" value="SBP_5"/>
</dbReference>
<dbReference type="GO" id="GO:0042938">
    <property type="term" value="P:dipeptide transport"/>
    <property type="evidence" value="ECO:0007669"/>
    <property type="project" value="TreeGrafter"/>
</dbReference>
<evidence type="ECO:0000313" key="4">
    <source>
        <dbReference type="EMBL" id="QBF84179.1"/>
    </source>
</evidence>
<proteinExistence type="inferred from homology"/>
<dbReference type="KEGG" id="smai:EXU30_17005"/>
<dbReference type="InterPro" id="IPR000914">
    <property type="entry name" value="SBP_5_dom"/>
</dbReference>
<protein>
    <submittedName>
        <fullName evidence="4">ABC transporter substrate-binding protein</fullName>
    </submittedName>
</protein>
<gene>
    <name evidence="4" type="ORF">EXU30_17005</name>
</gene>
<dbReference type="GO" id="GO:1904680">
    <property type="term" value="F:peptide transmembrane transporter activity"/>
    <property type="evidence" value="ECO:0007669"/>
    <property type="project" value="TreeGrafter"/>
</dbReference>
<name>A0A411PKW2_9GAMM</name>
<dbReference type="GO" id="GO:0043190">
    <property type="term" value="C:ATP-binding cassette (ABC) transporter complex"/>
    <property type="evidence" value="ECO:0007669"/>
    <property type="project" value="InterPro"/>
</dbReference>
<dbReference type="Gene3D" id="3.90.76.10">
    <property type="entry name" value="Dipeptide-binding Protein, Domain 1"/>
    <property type="match status" value="1"/>
</dbReference>
<dbReference type="Pfam" id="PF00496">
    <property type="entry name" value="SBP_bac_5"/>
    <property type="match status" value="1"/>
</dbReference>
<dbReference type="InterPro" id="IPR030678">
    <property type="entry name" value="Peptide/Ni-bd"/>
</dbReference>
<dbReference type="Gene3D" id="3.10.105.10">
    <property type="entry name" value="Dipeptide-binding Protein, Domain 3"/>
    <property type="match status" value="1"/>
</dbReference>
<dbReference type="CDD" id="cd08493">
    <property type="entry name" value="PBP2_DppA_like"/>
    <property type="match status" value="1"/>
</dbReference>
<dbReference type="PIRSF" id="PIRSF002741">
    <property type="entry name" value="MppA"/>
    <property type="match status" value="1"/>
</dbReference>
<feature type="domain" description="Solute-binding protein family 5" evidence="3">
    <location>
        <begin position="75"/>
        <end position="451"/>
    </location>
</feature>
<evidence type="ECO:0000256" key="2">
    <source>
        <dbReference type="ARBA" id="ARBA00022729"/>
    </source>
</evidence>
<dbReference type="PANTHER" id="PTHR30290:SF38">
    <property type="entry name" value="D,D-DIPEPTIDE-BINDING PERIPLASMIC PROTEIN DDPA-RELATED"/>
    <property type="match status" value="1"/>
</dbReference>
<dbReference type="OrthoDB" id="9801912at2"/>
<dbReference type="EMBL" id="CP036200">
    <property type="protein sequence ID" value="QBF84179.1"/>
    <property type="molecule type" value="Genomic_DNA"/>
</dbReference>
<dbReference type="AlphaFoldDB" id="A0A411PKW2"/>
<dbReference type="Proteomes" id="UP000291106">
    <property type="component" value="Chromosome"/>
</dbReference>
<accession>A0A411PKW2</accession>
<dbReference type="SUPFAM" id="SSF53850">
    <property type="entry name" value="Periplasmic binding protein-like II"/>
    <property type="match status" value="1"/>
</dbReference>
<sequence length="553" mass="62735">MLKLFKPWLFFISSAGLMLTSGCSEPQLPTGIVYCSEGNPESFNPQLVTSGTTIDATSHQIYNRLIGYSATTKEFESELATRWQVSDDGLSYRFWLRENVTFHDNNHFSPSRYFNADDVLFSFERVIDYNHPFHDVSRTGYPYFQSINLSGLVSRIEKVNDFEVVFHLNRSDASFLFNLATDFAVILSAEYGQYLLDNQRAEELDFFAIGTGPYKLHKYVKNDHIRFKPHVSFWGEKVAAEQLVYDITTNSTARLTKLITGDCNVSALPKPAELAVLKQQQDIRVDSSPGLNVAFWAFNTQKPPFDDLRVRQALSHAIDKQKILDLVYNNTAVEATGLLPPASWAYSKIYEPNEYNPQKAKALLDEANVKQLSIDIWAMPVARAYNPNAVKMAELMQEDLAQIGVSTNIISYDWSVFTQKLSEANYDSVLIGWNADNNDPDNFFSPVLSCSALRSNNNYSRWCDNGFDHLLSLASSLTKQPDRKVYFQSAEAIIADRVPIVPIAHAQKMVLHNKSITNLQIRPYGGISFANAKQLMVQEQDIVEEQRLEEEQQ</sequence>
<evidence type="ECO:0000313" key="5">
    <source>
        <dbReference type="Proteomes" id="UP000291106"/>
    </source>
</evidence>
<keyword evidence="2" id="KW-0732">Signal</keyword>
<evidence type="ECO:0000259" key="3">
    <source>
        <dbReference type="Pfam" id="PF00496"/>
    </source>
</evidence>
<dbReference type="Gene3D" id="3.40.190.10">
    <property type="entry name" value="Periplasmic binding protein-like II"/>
    <property type="match status" value="1"/>
</dbReference>
<evidence type="ECO:0000256" key="1">
    <source>
        <dbReference type="ARBA" id="ARBA00005695"/>
    </source>
</evidence>
<dbReference type="PANTHER" id="PTHR30290">
    <property type="entry name" value="PERIPLASMIC BINDING COMPONENT OF ABC TRANSPORTER"/>
    <property type="match status" value="1"/>
</dbReference>
<dbReference type="RefSeq" id="WP_130602031.1">
    <property type="nucleotide sequence ID" value="NZ_CP036200.1"/>
</dbReference>
<reference evidence="4 5" key="1">
    <citation type="submission" date="2019-02" db="EMBL/GenBank/DDBJ databases">
        <title>Shewanella sp. D4-2 isolated from Dokdo Island.</title>
        <authorList>
            <person name="Baek K."/>
        </authorList>
    </citation>
    <scope>NUCLEOTIDE SEQUENCE [LARGE SCALE GENOMIC DNA]</scope>
    <source>
        <strain evidence="4 5">D4-2</strain>
    </source>
</reference>
<organism evidence="4 5">
    <name type="scientific">Shewanella maritima</name>
    <dbReference type="NCBI Taxonomy" id="2520507"/>
    <lineage>
        <taxon>Bacteria</taxon>
        <taxon>Pseudomonadati</taxon>
        <taxon>Pseudomonadota</taxon>
        <taxon>Gammaproteobacteria</taxon>
        <taxon>Alteromonadales</taxon>
        <taxon>Shewanellaceae</taxon>
        <taxon>Shewanella</taxon>
    </lineage>
</organism>
<keyword evidence="5" id="KW-1185">Reference proteome</keyword>
<dbReference type="PROSITE" id="PS51257">
    <property type="entry name" value="PROKAR_LIPOPROTEIN"/>
    <property type="match status" value="1"/>
</dbReference>
<dbReference type="GO" id="GO:0030288">
    <property type="term" value="C:outer membrane-bounded periplasmic space"/>
    <property type="evidence" value="ECO:0007669"/>
    <property type="project" value="TreeGrafter"/>
</dbReference>